<accession>A0A1V9X160</accession>
<name>A0A1V9X160_9ACAR</name>
<reference evidence="1 2" key="1">
    <citation type="journal article" date="2017" name="Gigascience">
        <title>Draft genome of the honey bee ectoparasitic mite, Tropilaelaps mercedesae, is shaped by the parasitic life history.</title>
        <authorList>
            <person name="Dong X."/>
            <person name="Armstrong S.D."/>
            <person name="Xia D."/>
            <person name="Makepeace B.L."/>
            <person name="Darby A.C."/>
            <person name="Kadowaki T."/>
        </authorList>
    </citation>
    <scope>NUCLEOTIDE SEQUENCE [LARGE SCALE GENOMIC DNA]</scope>
    <source>
        <strain evidence="1">Wuxi-XJTLU</strain>
    </source>
</reference>
<dbReference type="Proteomes" id="UP000192247">
    <property type="component" value="Unassembled WGS sequence"/>
</dbReference>
<organism evidence="1 2">
    <name type="scientific">Tropilaelaps mercedesae</name>
    <dbReference type="NCBI Taxonomy" id="418985"/>
    <lineage>
        <taxon>Eukaryota</taxon>
        <taxon>Metazoa</taxon>
        <taxon>Ecdysozoa</taxon>
        <taxon>Arthropoda</taxon>
        <taxon>Chelicerata</taxon>
        <taxon>Arachnida</taxon>
        <taxon>Acari</taxon>
        <taxon>Parasitiformes</taxon>
        <taxon>Mesostigmata</taxon>
        <taxon>Gamasina</taxon>
        <taxon>Dermanyssoidea</taxon>
        <taxon>Laelapidae</taxon>
        <taxon>Tropilaelaps</taxon>
    </lineage>
</organism>
<comment type="caution">
    <text evidence="1">The sequence shown here is derived from an EMBL/GenBank/DDBJ whole genome shotgun (WGS) entry which is preliminary data.</text>
</comment>
<evidence type="ECO:0000313" key="1">
    <source>
        <dbReference type="EMBL" id="OQR67148.1"/>
    </source>
</evidence>
<dbReference type="InParanoid" id="A0A1V9X160"/>
<gene>
    <name evidence="1" type="ORF">BIW11_04832</name>
</gene>
<keyword evidence="2" id="KW-1185">Reference proteome</keyword>
<proteinExistence type="predicted"/>
<protein>
    <submittedName>
        <fullName evidence="1">Uncharacterized protein</fullName>
    </submittedName>
</protein>
<dbReference type="EMBL" id="MNPL01029816">
    <property type="protein sequence ID" value="OQR67148.1"/>
    <property type="molecule type" value="Genomic_DNA"/>
</dbReference>
<sequence length="9" mass="1070">MTYQEVAQT</sequence>
<evidence type="ECO:0000313" key="2">
    <source>
        <dbReference type="Proteomes" id="UP000192247"/>
    </source>
</evidence>